<gene>
    <name evidence="13" type="primary">qseC_1</name>
    <name evidence="13" type="ORF">LMG32289_03222</name>
</gene>
<feature type="transmembrane region" description="Helical" evidence="11">
    <location>
        <begin position="46"/>
        <end position="65"/>
    </location>
</feature>
<evidence type="ECO:0000259" key="12">
    <source>
        <dbReference type="PROSITE" id="PS50109"/>
    </source>
</evidence>
<evidence type="ECO:0000256" key="10">
    <source>
        <dbReference type="SAM" id="MobiDB-lite"/>
    </source>
</evidence>
<feature type="region of interest" description="Disordered" evidence="10">
    <location>
        <begin position="171"/>
        <end position="192"/>
    </location>
</feature>
<feature type="compositionally biased region" description="Low complexity" evidence="10">
    <location>
        <begin position="11"/>
        <end position="23"/>
    </location>
</feature>
<evidence type="ECO:0000256" key="9">
    <source>
        <dbReference type="ARBA" id="ARBA00023136"/>
    </source>
</evidence>
<dbReference type="InterPro" id="IPR003594">
    <property type="entry name" value="HATPase_dom"/>
</dbReference>
<keyword evidence="7" id="KW-0418">Kinase</keyword>
<evidence type="ECO:0000256" key="1">
    <source>
        <dbReference type="ARBA" id="ARBA00000085"/>
    </source>
</evidence>
<feature type="transmembrane region" description="Helical" evidence="11">
    <location>
        <begin position="216"/>
        <end position="239"/>
    </location>
</feature>
<evidence type="ECO:0000256" key="5">
    <source>
        <dbReference type="ARBA" id="ARBA00022679"/>
    </source>
</evidence>
<dbReference type="SMART" id="SM00387">
    <property type="entry name" value="HATPase_c"/>
    <property type="match status" value="1"/>
</dbReference>
<dbReference type="SUPFAM" id="SSF55874">
    <property type="entry name" value="ATPase domain of HSP90 chaperone/DNA topoisomerase II/histidine kinase"/>
    <property type="match status" value="1"/>
</dbReference>
<dbReference type="InterPro" id="IPR036890">
    <property type="entry name" value="HATPase_C_sf"/>
</dbReference>
<dbReference type="CDD" id="cd00075">
    <property type="entry name" value="HATPase"/>
    <property type="match status" value="1"/>
</dbReference>
<dbReference type="Gene3D" id="3.30.565.10">
    <property type="entry name" value="Histidine kinase-like ATPase, C-terminal domain"/>
    <property type="match status" value="1"/>
</dbReference>
<dbReference type="PRINTS" id="PR00344">
    <property type="entry name" value="BCTRLSENSOR"/>
</dbReference>
<evidence type="ECO:0000256" key="7">
    <source>
        <dbReference type="ARBA" id="ARBA00022777"/>
    </source>
</evidence>
<evidence type="ECO:0000256" key="3">
    <source>
        <dbReference type="ARBA" id="ARBA00012438"/>
    </source>
</evidence>
<dbReference type="SMART" id="SM00388">
    <property type="entry name" value="HisKA"/>
    <property type="match status" value="1"/>
</dbReference>
<evidence type="ECO:0000256" key="4">
    <source>
        <dbReference type="ARBA" id="ARBA00022553"/>
    </source>
</evidence>
<dbReference type="InterPro" id="IPR050428">
    <property type="entry name" value="TCS_sensor_his_kinase"/>
</dbReference>
<protein>
    <recommendedName>
        <fullName evidence="3">histidine kinase</fullName>
        <ecNumber evidence="3">2.7.13.3</ecNumber>
    </recommendedName>
</protein>
<evidence type="ECO:0000313" key="14">
    <source>
        <dbReference type="Proteomes" id="UP000706525"/>
    </source>
</evidence>
<feature type="region of interest" description="Disordered" evidence="10">
    <location>
        <begin position="1"/>
        <end position="32"/>
    </location>
</feature>
<evidence type="ECO:0000256" key="2">
    <source>
        <dbReference type="ARBA" id="ARBA00004370"/>
    </source>
</evidence>
<comment type="caution">
    <text evidence="13">The sequence shown here is derived from an EMBL/GenBank/DDBJ whole genome shotgun (WGS) entry which is preliminary data.</text>
</comment>
<dbReference type="SUPFAM" id="SSF47384">
    <property type="entry name" value="Homodimeric domain of signal transducing histidine kinase"/>
    <property type="match status" value="1"/>
</dbReference>
<organism evidence="13 14">
    <name type="scientific">Cupriavidus pampae</name>
    <dbReference type="NCBI Taxonomy" id="659251"/>
    <lineage>
        <taxon>Bacteria</taxon>
        <taxon>Pseudomonadati</taxon>
        <taxon>Pseudomonadota</taxon>
        <taxon>Betaproteobacteria</taxon>
        <taxon>Burkholderiales</taxon>
        <taxon>Burkholderiaceae</taxon>
        <taxon>Cupriavidus</taxon>
    </lineage>
</organism>
<feature type="domain" description="Histidine kinase" evidence="12">
    <location>
        <begin position="300"/>
        <end position="534"/>
    </location>
</feature>
<keyword evidence="6 11" id="KW-0812">Transmembrane</keyword>
<dbReference type="InterPro" id="IPR003661">
    <property type="entry name" value="HisK_dim/P_dom"/>
</dbReference>
<reference evidence="13 14" key="1">
    <citation type="submission" date="2021-08" db="EMBL/GenBank/DDBJ databases">
        <authorList>
            <person name="Peeters C."/>
        </authorList>
    </citation>
    <scope>NUCLEOTIDE SEQUENCE [LARGE SCALE GENOMIC DNA]</scope>
    <source>
        <strain evidence="13 14">LMG 32289</strain>
    </source>
</reference>
<dbReference type="EMBL" id="CAJZAG010000006">
    <property type="protein sequence ID" value="CAG9175092.1"/>
    <property type="molecule type" value="Genomic_DNA"/>
</dbReference>
<dbReference type="Pfam" id="PF00512">
    <property type="entry name" value="HisKA"/>
    <property type="match status" value="1"/>
</dbReference>
<accession>A0ABM8X586</accession>
<dbReference type="Pfam" id="PF02518">
    <property type="entry name" value="HATPase_c"/>
    <property type="match status" value="1"/>
</dbReference>
<keyword evidence="8 11" id="KW-1133">Transmembrane helix</keyword>
<dbReference type="RefSeq" id="WP_223989943.1">
    <property type="nucleotide sequence ID" value="NZ_CAJZAG010000006.1"/>
</dbReference>
<dbReference type="PANTHER" id="PTHR45436:SF1">
    <property type="entry name" value="SENSOR PROTEIN QSEC"/>
    <property type="match status" value="1"/>
</dbReference>
<dbReference type="InterPro" id="IPR013727">
    <property type="entry name" value="2CSK_N"/>
</dbReference>
<dbReference type="PROSITE" id="PS50109">
    <property type="entry name" value="HIS_KIN"/>
    <property type="match status" value="1"/>
</dbReference>
<dbReference type="PANTHER" id="PTHR45436">
    <property type="entry name" value="SENSOR HISTIDINE KINASE YKOH"/>
    <property type="match status" value="1"/>
</dbReference>
<keyword evidence="14" id="KW-1185">Reference proteome</keyword>
<comment type="catalytic activity">
    <reaction evidence="1">
        <text>ATP + protein L-histidine = ADP + protein N-phospho-L-histidine.</text>
        <dbReference type="EC" id="2.7.13.3"/>
    </reaction>
</comment>
<comment type="subcellular location">
    <subcellularLocation>
        <location evidence="2">Membrane</location>
    </subcellularLocation>
</comment>
<sequence length="593" mass="63294">MWPRQPPPPSASGSTPGTTPGHGARARGGSRGATNQSLRIHLLRALATPLFALVLTSGSLSYWLAAHYTTQVFDRALYGVANNIAQQIRIAGPRLEQDIPMIAQTLVEAEGSDRIYWRIHGPDGLIGGMDTWLGYGTGQTSLHDARLFYAWFSGRQVRAVRLPVTLPSPANDEYGTSTSAGASGGASAPEATAPRGPIVVEVAELLDRRETAANEILLSVSVPLLLLLLLGSLILSHVLKEELVPLQILTDKLNRQTARSLAALDETQVPAEVEPLIRGLNALLSRLRDALDAQRKFIADAAHQLRTPLTAVKLHADRAVEADTLDVARHALREVQTAADRAVRLSNQLLSLARAEPGLSLERLGPVEHFDLAELAFEIGAEWVPQALARRIDLGFEILPGPTFTGGAPAHVRGNRLLLREALSNLIDNAVKYVPAGGRITVRAGGETMGHRGMAVVMIEDNGPGIPPARRDEVFKRFFRGDDTPGVARQAAPSGAGLGLAIVHEIVTLHQGTIRIEDVPAPVLPPVVEVAVERATAQGDGGTTDAPDPANAASTAANISVQRRPSMRFVIRIPCEPAPAPTGIPLSQVTRRV</sequence>
<evidence type="ECO:0000256" key="11">
    <source>
        <dbReference type="SAM" id="Phobius"/>
    </source>
</evidence>
<dbReference type="CDD" id="cd00082">
    <property type="entry name" value="HisKA"/>
    <property type="match status" value="1"/>
</dbReference>
<evidence type="ECO:0000313" key="13">
    <source>
        <dbReference type="EMBL" id="CAG9175092.1"/>
    </source>
</evidence>
<dbReference type="Gene3D" id="1.10.287.130">
    <property type="match status" value="1"/>
</dbReference>
<feature type="compositionally biased region" description="Low complexity" evidence="10">
    <location>
        <begin position="175"/>
        <end position="188"/>
    </location>
</feature>
<keyword evidence="4" id="KW-0597">Phosphoprotein</keyword>
<dbReference type="InterPro" id="IPR004358">
    <property type="entry name" value="Sig_transdc_His_kin-like_C"/>
</dbReference>
<evidence type="ECO:0000256" key="6">
    <source>
        <dbReference type="ARBA" id="ARBA00022692"/>
    </source>
</evidence>
<keyword evidence="9 11" id="KW-0472">Membrane</keyword>
<dbReference type="Proteomes" id="UP000706525">
    <property type="component" value="Unassembled WGS sequence"/>
</dbReference>
<keyword evidence="5 13" id="KW-0808">Transferase</keyword>
<feature type="compositionally biased region" description="Pro residues" evidence="10">
    <location>
        <begin position="1"/>
        <end position="10"/>
    </location>
</feature>
<dbReference type="GO" id="GO:0004673">
    <property type="term" value="F:protein histidine kinase activity"/>
    <property type="evidence" value="ECO:0007669"/>
    <property type="project" value="UniProtKB-EC"/>
</dbReference>
<evidence type="ECO:0000256" key="8">
    <source>
        <dbReference type="ARBA" id="ARBA00022989"/>
    </source>
</evidence>
<dbReference type="InterPro" id="IPR005467">
    <property type="entry name" value="His_kinase_dom"/>
</dbReference>
<name>A0ABM8X586_9BURK</name>
<dbReference type="Pfam" id="PF08521">
    <property type="entry name" value="2CSK_N"/>
    <property type="match status" value="1"/>
</dbReference>
<dbReference type="EC" id="2.7.13.3" evidence="3"/>
<proteinExistence type="predicted"/>
<dbReference type="InterPro" id="IPR036097">
    <property type="entry name" value="HisK_dim/P_sf"/>
</dbReference>